<sequence length="178" mass="19583">MAPFLSFRALIRSPATAASPSVALLPSLSATRLLGARLRSDSPADVHVVEIDLEAEGSSSGSGSAEMEALRRRRIVDDAIHGIVIRQFAPDWLPFAPGASYWIPRQRRPYRVTQLIASLADSKIADPKLKNSLSMEEKMSFTSERGWPSSAYFFEGPSPRQVKTPRKVPKTKSDDEDS</sequence>
<accession>A0AAQ3KB22</accession>
<dbReference type="PANTHER" id="PTHR33972:SF2">
    <property type="entry name" value="OS04G0606700 PROTEIN"/>
    <property type="match status" value="1"/>
</dbReference>
<evidence type="ECO:0000313" key="3">
    <source>
        <dbReference type="Proteomes" id="UP001327560"/>
    </source>
</evidence>
<feature type="region of interest" description="Disordered" evidence="1">
    <location>
        <begin position="140"/>
        <end position="178"/>
    </location>
</feature>
<evidence type="ECO:0000313" key="2">
    <source>
        <dbReference type="EMBL" id="WOL05508.1"/>
    </source>
</evidence>
<dbReference type="PANTHER" id="PTHR33972">
    <property type="entry name" value="EXPRESSED PROTEIN"/>
    <property type="match status" value="1"/>
</dbReference>
<dbReference type="EMBL" id="CP136893">
    <property type="protein sequence ID" value="WOL05508.1"/>
    <property type="molecule type" value="Genomic_DNA"/>
</dbReference>
<reference evidence="2 3" key="1">
    <citation type="submission" date="2023-10" db="EMBL/GenBank/DDBJ databases">
        <title>Chromosome-scale genome assembly provides insights into flower coloration mechanisms of Canna indica.</title>
        <authorList>
            <person name="Li C."/>
        </authorList>
    </citation>
    <scope>NUCLEOTIDE SEQUENCE [LARGE SCALE GENOMIC DNA]</scope>
    <source>
        <tissue evidence="2">Flower</tissue>
    </source>
</reference>
<dbReference type="AlphaFoldDB" id="A0AAQ3KB22"/>
<name>A0AAQ3KB22_9LILI</name>
<evidence type="ECO:0000256" key="1">
    <source>
        <dbReference type="SAM" id="MobiDB-lite"/>
    </source>
</evidence>
<proteinExistence type="predicted"/>
<organism evidence="2 3">
    <name type="scientific">Canna indica</name>
    <name type="common">Indian-shot</name>
    <dbReference type="NCBI Taxonomy" id="4628"/>
    <lineage>
        <taxon>Eukaryota</taxon>
        <taxon>Viridiplantae</taxon>
        <taxon>Streptophyta</taxon>
        <taxon>Embryophyta</taxon>
        <taxon>Tracheophyta</taxon>
        <taxon>Spermatophyta</taxon>
        <taxon>Magnoliopsida</taxon>
        <taxon>Liliopsida</taxon>
        <taxon>Zingiberales</taxon>
        <taxon>Cannaceae</taxon>
        <taxon>Canna</taxon>
    </lineage>
</organism>
<gene>
    <name evidence="2" type="ORF">Cni_G14237</name>
</gene>
<protein>
    <submittedName>
        <fullName evidence="2">Uncharacterized protein</fullName>
    </submittedName>
</protein>
<keyword evidence="3" id="KW-1185">Reference proteome</keyword>
<dbReference type="Proteomes" id="UP001327560">
    <property type="component" value="Chromosome 4"/>
</dbReference>